<feature type="domain" description="Solute-binding protein family 5" evidence="1">
    <location>
        <begin position="90"/>
        <end position="476"/>
    </location>
</feature>
<dbReference type="Gene3D" id="3.40.190.10">
    <property type="entry name" value="Periplasmic binding protein-like II"/>
    <property type="match status" value="1"/>
</dbReference>
<dbReference type="InterPro" id="IPR000914">
    <property type="entry name" value="SBP_5_dom"/>
</dbReference>
<dbReference type="InterPro" id="IPR039424">
    <property type="entry name" value="SBP_5"/>
</dbReference>
<evidence type="ECO:0000259" key="1">
    <source>
        <dbReference type="Pfam" id="PF00496"/>
    </source>
</evidence>
<comment type="caution">
    <text evidence="2">The sequence shown here is derived from an EMBL/GenBank/DDBJ whole genome shotgun (WGS) entry which is preliminary data.</text>
</comment>
<dbReference type="GO" id="GO:0015833">
    <property type="term" value="P:peptide transport"/>
    <property type="evidence" value="ECO:0007669"/>
    <property type="project" value="TreeGrafter"/>
</dbReference>
<dbReference type="GO" id="GO:1904680">
    <property type="term" value="F:peptide transmembrane transporter activity"/>
    <property type="evidence" value="ECO:0007669"/>
    <property type="project" value="TreeGrafter"/>
</dbReference>
<name>A0A937USH8_9ACTN</name>
<dbReference type="SUPFAM" id="SSF53850">
    <property type="entry name" value="Periplasmic binding protein-like II"/>
    <property type="match status" value="1"/>
</dbReference>
<gene>
    <name evidence="2" type="ORF">I7412_34240</name>
</gene>
<dbReference type="Proteomes" id="UP000604475">
    <property type="component" value="Unassembled WGS sequence"/>
</dbReference>
<accession>A0A937USH8</accession>
<dbReference type="AlphaFoldDB" id="A0A937USH8"/>
<dbReference type="PANTHER" id="PTHR30290:SF83">
    <property type="entry name" value="ABC TRANSPORTER SUBSTRATE-BINDING PROTEIN"/>
    <property type="match status" value="1"/>
</dbReference>
<protein>
    <submittedName>
        <fullName evidence="2">ABC transporter substrate-binding protein</fullName>
    </submittedName>
</protein>
<organism evidence="2 3">
    <name type="scientific">Frankia nepalensis</name>
    <dbReference type="NCBI Taxonomy" id="1836974"/>
    <lineage>
        <taxon>Bacteria</taxon>
        <taxon>Bacillati</taxon>
        <taxon>Actinomycetota</taxon>
        <taxon>Actinomycetes</taxon>
        <taxon>Frankiales</taxon>
        <taxon>Frankiaceae</taxon>
        <taxon>Frankia</taxon>
    </lineage>
</organism>
<dbReference type="RefSeq" id="WP_203006726.1">
    <property type="nucleotide sequence ID" value="NZ_JADWYU010000183.1"/>
</dbReference>
<reference evidence="2" key="1">
    <citation type="submission" date="2020-12" db="EMBL/GenBank/DDBJ databases">
        <title>Genomic characterization of non-nitrogen-fixing Frankia strains.</title>
        <authorList>
            <person name="Carlos-Shanley C."/>
            <person name="Guerra T."/>
            <person name="Hahn D."/>
        </authorList>
    </citation>
    <scope>NUCLEOTIDE SEQUENCE</scope>
    <source>
        <strain evidence="2">CN6</strain>
    </source>
</reference>
<dbReference type="EMBL" id="JAEACQ010000296">
    <property type="protein sequence ID" value="MBL7632128.1"/>
    <property type="molecule type" value="Genomic_DNA"/>
</dbReference>
<dbReference type="Pfam" id="PF00496">
    <property type="entry name" value="SBP_bac_5"/>
    <property type="match status" value="1"/>
</dbReference>
<evidence type="ECO:0000313" key="3">
    <source>
        <dbReference type="Proteomes" id="UP000604475"/>
    </source>
</evidence>
<keyword evidence="3" id="KW-1185">Reference proteome</keyword>
<dbReference type="Gene3D" id="3.10.105.10">
    <property type="entry name" value="Dipeptide-binding Protein, Domain 3"/>
    <property type="match status" value="1"/>
</dbReference>
<proteinExistence type="predicted"/>
<dbReference type="PANTHER" id="PTHR30290">
    <property type="entry name" value="PERIPLASMIC BINDING COMPONENT OF ABC TRANSPORTER"/>
    <property type="match status" value="1"/>
</dbReference>
<evidence type="ECO:0000313" key="2">
    <source>
        <dbReference type="EMBL" id="MBL7632128.1"/>
    </source>
</evidence>
<sequence length="579" mass="59552">MAATLAATVVLAGCGGSPARGPGPASVSPSTVKALPTDKPGGSLRLTTAFLPSGDPGWAVTTADRVLARLVSRSLYAYPADQDVGNATIPRPDLASGAPVRSENDLVVTVRLRSNVSWDLSTPRRIIASDVARGLKRLCLPPEPSPLRGYLAATIEGYNDFCTALATKPVDQARDFLESTSVPGIQVASNFEISFHLIKPTNDFVDILALPAAAPVPFEALSYPPNSPEYLAHLVSSGPYRVSAVSGGTYELKRNGQWSKNLDSIRRALPDRIVITTGVDAAAAQAQIEAGEADMTLDAAVPLDRAAALLAAGDERLSVPTTGSTLLLAVARNGPAAAALSEGTVRAALATCVDRIAVVTALGGPPFATATTQLLQGTMTGYSPLDPFPTPNGAGDATKCAEGLASAPGGPVSQLTLLTTDSARDGAVAGALVDTFAKVGVRLDVQARSAADFATAAVSPLGQSWDLALTSITPRWYGDAGRTVFQPLLDPFWVGQRPVDGGYDSADVLAAMGVALRADSEPAKAVAWADVEKTVLRDVAVIPLAVVAEPRFHGDAVLSFTQIPSLGTGDPASLAVGPA</sequence>